<dbReference type="GO" id="GO:0004983">
    <property type="term" value="F:neuropeptide Y receptor activity"/>
    <property type="evidence" value="ECO:0007669"/>
    <property type="project" value="InterPro"/>
</dbReference>
<dbReference type="PRINTS" id="PR00237">
    <property type="entry name" value="GPCRRHODOPSN"/>
</dbReference>
<dbReference type="SUPFAM" id="SSF81321">
    <property type="entry name" value="Family A G protein-coupled receptor-like"/>
    <property type="match status" value="1"/>
</dbReference>
<dbReference type="Proteomes" id="UP000828390">
    <property type="component" value="Unassembled WGS sequence"/>
</dbReference>
<dbReference type="InterPro" id="IPR000276">
    <property type="entry name" value="GPCR_Rhodpsn"/>
</dbReference>
<feature type="transmembrane region" description="Helical" evidence="10">
    <location>
        <begin position="96"/>
        <end position="121"/>
    </location>
</feature>
<accession>A0A9D4LS87</accession>
<sequence length="429" mass="49897">MTYRLSVANMENVTFLNEYFNDDLVIRLRSDSSGIYNDLDENMTQNEYELLKQPSYMIVLYALMYGLVFVFGLLGNTFVIAVIYKEPSMHNVTNYFILNMAVADLMVVLFCVPITFLGSIFTGWRYGEFMCKVSPYITSVANCASVYTLAAIAFDRYLAICYSRRSKISRCASRTTLASIWIFSLSVMIPLLVFYQLYNHPDHPSVPICHQIWPSYNLQRGYFLFGLFSLCYIIPLLMILICYLLIAAKVLRRKAPGLHTNGRLIIYKSKVKVLKMLAVIVLLFAFSWLPCYAIYLRLYYGPVYFPQEEQNLIFEILLPIAQWLATSNFGMNPIIYCFFNKKYRRGFQKLFYCRAIRLHFQRNSQQAHSLVTRYLNADSTTVKKDEHHHQSVHRMENRVSSNKYMVVAFNNGKMTVSFRKENGSDDSSF</sequence>
<evidence type="ECO:0000256" key="5">
    <source>
        <dbReference type="ARBA" id="ARBA00023040"/>
    </source>
</evidence>
<dbReference type="CDD" id="cd14993">
    <property type="entry name" value="7tmA_CCKR-like"/>
    <property type="match status" value="1"/>
</dbReference>
<evidence type="ECO:0000256" key="10">
    <source>
        <dbReference type="SAM" id="Phobius"/>
    </source>
</evidence>
<dbReference type="SMART" id="SM01381">
    <property type="entry name" value="7TM_GPCR_Srsx"/>
    <property type="match status" value="1"/>
</dbReference>
<keyword evidence="4 10" id="KW-1133">Transmembrane helix</keyword>
<feature type="transmembrane region" description="Helical" evidence="10">
    <location>
        <begin position="222"/>
        <end position="246"/>
    </location>
</feature>
<evidence type="ECO:0000256" key="3">
    <source>
        <dbReference type="ARBA" id="ARBA00022692"/>
    </source>
</evidence>
<keyword evidence="3 9" id="KW-0812">Transmembrane</keyword>
<dbReference type="EMBL" id="JAIWYP010000002">
    <property type="protein sequence ID" value="KAH3863290.1"/>
    <property type="molecule type" value="Genomic_DNA"/>
</dbReference>
<reference evidence="12" key="2">
    <citation type="submission" date="2020-11" db="EMBL/GenBank/DDBJ databases">
        <authorList>
            <person name="McCartney M.A."/>
            <person name="Auch B."/>
            <person name="Kono T."/>
            <person name="Mallez S."/>
            <person name="Becker A."/>
            <person name="Gohl D.M."/>
            <person name="Silverstein K.A.T."/>
            <person name="Koren S."/>
            <person name="Bechman K.B."/>
            <person name="Herman A."/>
            <person name="Abrahante J.E."/>
            <person name="Garbe J."/>
        </authorList>
    </citation>
    <scope>NUCLEOTIDE SEQUENCE</scope>
    <source>
        <strain evidence="12">Duluth1</strain>
        <tissue evidence="12">Whole animal</tissue>
    </source>
</reference>
<evidence type="ECO:0000256" key="1">
    <source>
        <dbReference type="ARBA" id="ARBA00004141"/>
    </source>
</evidence>
<protein>
    <recommendedName>
        <fullName evidence="11">G-protein coupled receptors family 1 profile domain-containing protein</fullName>
    </recommendedName>
</protein>
<dbReference type="Gene3D" id="1.20.1070.10">
    <property type="entry name" value="Rhodopsin 7-helix transmembrane proteins"/>
    <property type="match status" value="1"/>
</dbReference>
<feature type="transmembrane region" description="Helical" evidence="10">
    <location>
        <begin position="273"/>
        <end position="296"/>
    </location>
</feature>
<keyword evidence="5 9" id="KW-0297">G-protein coupled receptor</keyword>
<gene>
    <name evidence="12" type="ORF">DPMN_026271</name>
</gene>
<evidence type="ECO:0000256" key="2">
    <source>
        <dbReference type="ARBA" id="ARBA00010663"/>
    </source>
</evidence>
<comment type="similarity">
    <text evidence="2 9">Belongs to the G-protein coupled receptor 1 family.</text>
</comment>
<evidence type="ECO:0000256" key="7">
    <source>
        <dbReference type="ARBA" id="ARBA00023170"/>
    </source>
</evidence>
<keyword evidence="13" id="KW-1185">Reference proteome</keyword>
<evidence type="ECO:0000256" key="9">
    <source>
        <dbReference type="RuleBase" id="RU000688"/>
    </source>
</evidence>
<feature type="transmembrane region" description="Helical" evidence="10">
    <location>
        <begin position="133"/>
        <end position="154"/>
    </location>
</feature>
<dbReference type="AlphaFoldDB" id="A0A9D4LS87"/>
<dbReference type="Pfam" id="PF00001">
    <property type="entry name" value="7tm_1"/>
    <property type="match status" value="1"/>
</dbReference>
<organism evidence="12 13">
    <name type="scientific">Dreissena polymorpha</name>
    <name type="common">Zebra mussel</name>
    <name type="synonym">Mytilus polymorpha</name>
    <dbReference type="NCBI Taxonomy" id="45954"/>
    <lineage>
        <taxon>Eukaryota</taxon>
        <taxon>Metazoa</taxon>
        <taxon>Spiralia</taxon>
        <taxon>Lophotrochozoa</taxon>
        <taxon>Mollusca</taxon>
        <taxon>Bivalvia</taxon>
        <taxon>Autobranchia</taxon>
        <taxon>Heteroconchia</taxon>
        <taxon>Euheterodonta</taxon>
        <taxon>Imparidentia</taxon>
        <taxon>Neoheterodontei</taxon>
        <taxon>Myida</taxon>
        <taxon>Dreissenoidea</taxon>
        <taxon>Dreissenidae</taxon>
        <taxon>Dreissena</taxon>
    </lineage>
</organism>
<dbReference type="PRINTS" id="PR01012">
    <property type="entry name" value="NRPEPTIDEYR"/>
</dbReference>
<feature type="transmembrane region" description="Helical" evidence="10">
    <location>
        <begin position="58"/>
        <end position="84"/>
    </location>
</feature>
<proteinExistence type="inferred from homology"/>
<dbReference type="PANTHER" id="PTHR45695:SF22">
    <property type="entry name" value="G-PROTEIN COUPLED RECEPTORS FAMILY 1 PROFILE DOMAIN-CONTAINING PROTEIN"/>
    <property type="match status" value="1"/>
</dbReference>
<evidence type="ECO:0000259" key="11">
    <source>
        <dbReference type="PROSITE" id="PS50262"/>
    </source>
</evidence>
<dbReference type="InterPro" id="IPR000611">
    <property type="entry name" value="NPY_rcpt"/>
</dbReference>
<dbReference type="PROSITE" id="PS00237">
    <property type="entry name" value="G_PROTEIN_RECEP_F1_1"/>
    <property type="match status" value="1"/>
</dbReference>
<feature type="domain" description="G-protein coupled receptors family 1 profile" evidence="11">
    <location>
        <begin position="75"/>
        <end position="336"/>
    </location>
</feature>
<keyword evidence="7 9" id="KW-0675">Receptor</keyword>
<comment type="caution">
    <text evidence="12">The sequence shown here is derived from an EMBL/GenBank/DDBJ whole genome shotgun (WGS) entry which is preliminary data.</text>
</comment>
<evidence type="ECO:0000256" key="4">
    <source>
        <dbReference type="ARBA" id="ARBA00022989"/>
    </source>
</evidence>
<reference evidence="12" key="1">
    <citation type="journal article" date="2019" name="bioRxiv">
        <title>The Genome of the Zebra Mussel, Dreissena polymorpha: A Resource for Invasive Species Research.</title>
        <authorList>
            <person name="McCartney M.A."/>
            <person name="Auch B."/>
            <person name="Kono T."/>
            <person name="Mallez S."/>
            <person name="Zhang Y."/>
            <person name="Obille A."/>
            <person name="Becker A."/>
            <person name="Abrahante J.E."/>
            <person name="Garbe J."/>
            <person name="Badalamenti J.P."/>
            <person name="Herman A."/>
            <person name="Mangelson H."/>
            <person name="Liachko I."/>
            <person name="Sullivan S."/>
            <person name="Sone E.D."/>
            <person name="Koren S."/>
            <person name="Silverstein K.A.T."/>
            <person name="Beckman K.B."/>
            <person name="Gohl D.M."/>
        </authorList>
    </citation>
    <scope>NUCLEOTIDE SEQUENCE</scope>
    <source>
        <strain evidence="12">Duluth1</strain>
        <tissue evidence="12">Whole animal</tissue>
    </source>
</reference>
<dbReference type="InterPro" id="IPR017452">
    <property type="entry name" value="GPCR_Rhodpsn_7TM"/>
</dbReference>
<evidence type="ECO:0000313" key="13">
    <source>
        <dbReference type="Proteomes" id="UP000828390"/>
    </source>
</evidence>
<dbReference type="PANTHER" id="PTHR45695">
    <property type="entry name" value="LEUCOKININ RECEPTOR-RELATED"/>
    <property type="match status" value="1"/>
</dbReference>
<comment type="subcellular location">
    <subcellularLocation>
        <location evidence="1">Membrane</location>
        <topology evidence="1">Multi-pass membrane protein</topology>
    </subcellularLocation>
</comment>
<dbReference type="GO" id="GO:0005886">
    <property type="term" value="C:plasma membrane"/>
    <property type="evidence" value="ECO:0007669"/>
    <property type="project" value="TreeGrafter"/>
</dbReference>
<feature type="transmembrane region" description="Helical" evidence="10">
    <location>
        <begin position="175"/>
        <end position="198"/>
    </location>
</feature>
<evidence type="ECO:0000256" key="8">
    <source>
        <dbReference type="ARBA" id="ARBA00023224"/>
    </source>
</evidence>
<keyword evidence="8 9" id="KW-0807">Transducer</keyword>
<evidence type="ECO:0000313" key="12">
    <source>
        <dbReference type="EMBL" id="KAH3863290.1"/>
    </source>
</evidence>
<keyword evidence="6 10" id="KW-0472">Membrane</keyword>
<name>A0A9D4LS87_DREPO</name>
<evidence type="ECO:0000256" key="6">
    <source>
        <dbReference type="ARBA" id="ARBA00023136"/>
    </source>
</evidence>
<feature type="transmembrane region" description="Helical" evidence="10">
    <location>
        <begin position="316"/>
        <end position="339"/>
    </location>
</feature>
<dbReference type="PROSITE" id="PS50262">
    <property type="entry name" value="G_PROTEIN_RECEP_F1_2"/>
    <property type="match status" value="1"/>
</dbReference>